<dbReference type="Pfam" id="PF00646">
    <property type="entry name" value="F-box"/>
    <property type="match status" value="1"/>
</dbReference>
<name>A0A6A5GIZ8_CAERE</name>
<sequence length="286" mass="33838">MSPNNPDHIQMPLRIFDLPVEMINKIFEELDTFSRFNLQKVSKTFRIIIDRLKPSFKTLDFYINTDDSINLIFDKFPVVTYRREGNSCSVVYENHKKSIIGGDYIEIALGDLGRALKNPKLQLERLGLFSDTEYSNFLKNCLNSQLHIKKVVLKTHKIDEIPRILTIFQHGTLEYIEFRTEPKTRKNLLKIVDLEQMKRARNLKFLELGVKIRVSNGNRFKIYKKEFDVEDIVRLRDFLLTTAHFKSCRLTARQFNFTFPQIERILRSDKCLIFTINRTQLIIEKV</sequence>
<dbReference type="PROSITE" id="PS50181">
    <property type="entry name" value="FBOX"/>
    <property type="match status" value="1"/>
</dbReference>
<dbReference type="SUPFAM" id="SSF81383">
    <property type="entry name" value="F-box domain"/>
    <property type="match status" value="1"/>
</dbReference>
<dbReference type="PANTHER" id="PTHR23015:SF4">
    <property type="entry name" value="DUF38 DOMAIN-CONTAINING PROTEIN-RELATED"/>
    <property type="match status" value="1"/>
</dbReference>
<feature type="domain" description="F-box" evidence="1">
    <location>
        <begin position="12"/>
        <end position="59"/>
    </location>
</feature>
<dbReference type="CTD" id="78777146"/>
<dbReference type="RefSeq" id="XP_053582984.1">
    <property type="nucleotide sequence ID" value="XM_053734071.1"/>
</dbReference>
<reference evidence="2 3" key="1">
    <citation type="submission" date="2019-12" db="EMBL/GenBank/DDBJ databases">
        <title>Chromosome-level assembly of the Caenorhabditis remanei genome.</title>
        <authorList>
            <person name="Teterina A.A."/>
            <person name="Willis J.H."/>
            <person name="Phillips P.C."/>
        </authorList>
    </citation>
    <scope>NUCLEOTIDE SEQUENCE [LARGE SCALE GENOMIC DNA]</scope>
    <source>
        <strain evidence="2 3">PX506</strain>
        <tissue evidence="2">Whole organism</tissue>
    </source>
</reference>
<organism evidence="2 3">
    <name type="scientific">Caenorhabditis remanei</name>
    <name type="common">Caenorhabditis vulgaris</name>
    <dbReference type="NCBI Taxonomy" id="31234"/>
    <lineage>
        <taxon>Eukaryota</taxon>
        <taxon>Metazoa</taxon>
        <taxon>Ecdysozoa</taxon>
        <taxon>Nematoda</taxon>
        <taxon>Chromadorea</taxon>
        <taxon>Rhabditida</taxon>
        <taxon>Rhabditina</taxon>
        <taxon>Rhabditomorpha</taxon>
        <taxon>Rhabditoidea</taxon>
        <taxon>Rhabditidae</taxon>
        <taxon>Peloderinae</taxon>
        <taxon>Caenorhabditis</taxon>
    </lineage>
</organism>
<dbReference type="InterPro" id="IPR036047">
    <property type="entry name" value="F-box-like_dom_sf"/>
</dbReference>
<dbReference type="Pfam" id="PF01827">
    <property type="entry name" value="FTH"/>
    <property type="match status" value="1"/>
</dbReference>
<dbReference type="CDD" id="cd22150">
    <property type="entry name" value="F-box_CeFBXA-like"/>
    <property type="match status" value="1"/>
</dbReference>
<evidence type="ECO:0000313" key="3">
    <source>
        <dbReference type="Proteomes" id="UP000483820"/>
    </source>
</evidence>
<dbReference type="GeneID" id="78777146"/>
<proteinExistence type="predicted"/>
<dbReference type="EMBL" id="WUAV01000005">
    <property type="protein sequence ID" value="KAF1754601.1"/>
    <property type="molecule type" value="Genomic_DNA"/>
</dbReference>
<dbReference type="PANTHER" id="PTHR23015">
    <property type="entry name" value="UNCHARACTERIZED C.ELEGANS PROTEIN"/>
    <property type="match status" value="1"/>
</dbReference>
<evidence type="ECO:0000259" key="1">
    <source>
        <dbReference type="PROSITE" id="PS50181"/>
    </source>
</evidence>
<dbReference type="Proteomes" id="UP000483820">
    <property type="component" value="Chromosome V"/>
</dbReference>
<dbReference type="InterPro" id="IPR040161">
    <property type="entry name" value="FB224"/>
</dbReference>
<dbReference type="AlphaFoldDB" id="A0A6A5GIZ8"/>
<dbReference type="SMART" id="SM00256">
    <property type="entry name" value="FBOX"/>
    <property type="match status" value="1"/>
</dbReference>
<evidence type="ECO:0000313" key="2">
    <source>
        <dbReference type="EMBL" id="KAF1754601.1"/>
    </source>
</evidence>
<dbReference type="KEGG" id="crq:GCK72_021164"/>
<gene>
    <name evidence="2" type="ORF">GCK72_021164</name>
</gene>
<dbReference type="InterPro" id="IPR002900">
    <property type="entry name" value="DUF38/FTH_CAE_spp"/>
</dbReference>
<protein>
    <recommendedName>
        <fullName evidence="1">F-box domain-containing protein</fullName>
    </recommendedName>
</protein>
<comment type="caution">
    <text evidence="2">The sequence shown here is derived from an EMBL/GenBank/DDBJ whole genome shotgun (WGS) entry which is preliminary data.</text>
</comment>
<dbReference type="InterPro" id="IPR001810">
    <property type="entry name" value="F-box_dom"/>
</dbReference>
<accession>A0A6A5GIZ8</accession>
<dbReference type="GO" id="GO:0045087">
    <property type="term" value="P:innate immune response"/>
    <property type="evidence" value="ECO:0007669"/>
    <property type="project" value="TreeGrafter"/>
</dbReference>